<organism evidence="1">
    <name type="scientific">marine metagenome</name>
    <dbReference type="NCBI Taxonomy" id="408172"/>
    <lineage>
        <taxon>unclassified sequences</taxon>
        <taxon>metagenomes</taxon>
        <taxon>ecological metagenomes</taxon>
    </lineage>
</organism>
<name>A0A382UKH3_9ZZZZ</name>
<evidence type="ECO:0000313" key="1">
    <source>
        <dbReference type="EMBL" id="SVD34198.1"/>
    </source>
</evidence>
<feature type="non-terminal residue" evidence="1">
    <location>
        <position position="1"/>
    </location>
</feature>
<sequence>GIESVSPDDSSSPVIVLGDSHTLIFHEGGDMLMTRAGAVDHLQEKIGFKVFLAASRGSSSQALRQIYKGPEFWKGKKVLVWLSSVRELTQERRWLKLPRLPR</sequence>
<proteinExistence type="predicted"/>
<dbReference type="EMBL" id="UINC01144592">
    <property type="protein sequence ID" value="SVD34198.1"/>
    <property type="molecule type" value="Genomic_DNA"/>
</dbReference>
<protein>
    <submittedName>
        <fullName evidence="1">Uncharacterized protein</fullName>
    </submittedName>
</protein>
<gene>
    <name evidence="1" type="ORF">METZ01_LOCUS387052</name>
</gene>
<dbReference type="AlphaFoldDB" id="A0A382UKH3"/>
<reference evidence="1" key="1">
    <citation type="submission" date="2018-05" db="EMBL/GenBank/DDBJ databases">
        <authorList>
            <person name="Lanie J.A."/>
            <person name="Ng W.-L."/>
            <person name="Kazmierczak K.M."/>
            <person name="Andrzejewski T.M."/>
            <person name="Davidsen T.M."/>
            <person name="Wayne K.J."/>
            <person name="Tettelin H."/>
            <person name="Glass J.I."/>
            <person name="Rusch D."/>
            <person name="Podicherti R."/>
            <person name="Tsui H.-C.T."/>
            <person name="Winkler M.E."/>
        </authorList>
    </citation>
    <scope>NUCLEOTIDE SEQUENCE</scope>
</reference>
<accession>A0A382UKH3</accession>